<keyword evidence="1" id="KW-0805">Transcription regulation</keyword>
<name>A0A220VGR8_9GAMM</name>
<dbReference type="InterPro" id="IPR018356">
    <property type="entry name" value="Tscrpt_reg_HTH_DeoR_CS"/>
</dbReference>
<evidence type="ECO:0000313" key="6">
    <source>
        <dbReference type="Proteomes" id="UP000242175"/>
    </source>
</evidence>
<feature type="domain" description="HTH deoR-type" evidence="4">
    <location>
        <begin position="6"/>
        <end position="61"/>
    </location>
</feature>
<evidence type="ECO:0000259" key="4">
    <source>
        <dbReference type="PROSITE" id="PS51000"/>
    </source>
</evidence>
<keyword evidence="2" id="KW-0238">DNA-binding</keyword>
<dbReference type="EMBL" id="CP022356">
    <property type="protein sequence ID" value="ASK79608.1"/>
    <property type="molecule type" value="Genomic_DNA"/>
</dbReference>
<dbReference type="PRINTS" id="PR00037">
    <property type="entry name" value="HTHLACR"/>
</dbReference>
<dbReference type="InterPro" id="IPR001034">
    <property type="entry name" value="DeoR_HTH"/>
</dbReference>
<dbReference type="SMART" id="SM01134">
    <property type="entry name" value="DeoRC"/>
    <property type="match status" value="1"/>
</dbReference>
<dbReference type="InterPro" id="IPR014036">
    <property type="entry name" value="DeoR-like_C"/>
</dbReference>
<keyword evidence="6" id="KW-1185">Reference proteome</keyword>
<evidence type="ECO:0000256" key="3">
    <source>
        <dbReference type="ARBA" id="ARBA00023163"/>
    </source>
</evidence>
<gene>
    <name evidence="5" type="ORF">CF386_11175</name>
</gene>
<dbReference type="PANTHER" id="PTHR30363">
    <property type="entry name" value="HTH-TYPE TRANSCRIPTIONAL REGULATOR SRLR-RELATED"/>
    <property type="match status" value="1"/>
</dbReference>
<proteinExistence type="predicted"/>
<dbReference type="SUPFAM" id="SSF100950">
    <property type="entry name" value="NagB/RpiA/CoA transferase-like"/>
    <property type="match status" value="1"/>
</dbReference>
<dbReference type="InterPro" id="IPR050313">
    <property type="entry name" value="Carb_Metab_HTH_regulators"/>
</dbReference>
<organism evidence="5 6">
    <name type="scientific">Paraphotobacterium marinum</name>
    <dbReference type="NCBI Taxonomy" id="1755811"/>
    <lineage>
        <taxon>Bacteria</taxon>
        <taxon>Pseudomonadati</taxon>
        <taxon>Pseudomonadota</taxon>
        <taxon>Gammaproteobacteria</taxon>
        <taxon>Vibrionales</taxon>
        <taxon>Vibrionaceae</taxon>
        <taxon>Paraphotobacterium</taxon>
    </lineage>
</organism>
<dbReference type="SUPFAM" id="SSF46785">
    <property type="entry name" value="Winged helix' DNA-binding domain"/>
    <property type="match status" value="1"/>
</dbReference>
<evidence type="ECO:0000256" key="1">
    <source>
        <dbReference type="ARBA" id="ARBA00023015"/>
    </source>
</evidence>
<dbReference type="InterPro" id="IPR037171">
    <property type="entry name" value="NagB/RpiA_transferase-like"/>
</dbReference>
<dbReference type="Pfam" id="PF00455">
    <property type="entry name" value="DeoRC"/>
    <property type="match status" value="1"/>
</dbReference>
<protein>
    <submittedName>
        <fullName evidence="5">XRE family transcriptional regulator</fullName>
    </submittedName>
</protein>
<sequence length="260" mass="29125">MVYKNIKTRQNKIVELVNSQKKVSVEYLAQQFNTSVVTIRKDLSTLEKSGKLLRQHGGAISISFDRTSSEADKNSEYKELIANLAATLIEDNNRIIVDYGTTTGFLVQSFENINGLVVMTNSIPLANKINMLKNQPTLLMTGGTWDNHSESLQGRVAEQVLKSYDFDQLFIGCDGIDLSKGTTTYNELFGLSHVMSEVSKEIIVLAESEKIERKIPNIELAWDQIDYLITDENISESQKQAIKKHNVKVMCASKSLNLGE</sequence>
<dbReference type="InterPro" id="IPR036390">
    <property type="entry name" value="WH_DNA-bd_sf"/>
</dbReference>
<dbReference type="GO" id="GO:0003677">
    <property type="term" value="F:DNA binding"/>
    <property type="evidence" value="ECO:0007669"/>
    <property type="project" value="UniProtKB-KW"/>
</dbReference>
<evidence type="ECO:0000256" key="2">
    <source>
        <dbReference type="ARBA" id="ARBA00023125"/>
    </source>
</evidence>
<dbReference type="GO" id="GO:0003700">
    <property type="term" value="F:DNA-binding transcription factor activity"/>
    <property type="evidence" value="ECO:0007669"/>
    <property type="project" value="InterPro"/>
</dbReference>
<dbReference type="InterPro" id="IPR036388">
    <property type="entry name" value="WH-like_DNA-bd_sf"/>
</dbReference>
<dbReference type="PROSITE" id="PS00894">
    <property type="entry name" value="HTH_DEOR_1"/>
    <property type="match status" value="1"/>
</dbReference>
<dbReference type="PANTHER" id="PTHR30363:SF44">
    <property type="entry name" value="AGA OPERON TRANSCRIPTIONAL REPRESSOR-RELATED"/>
    <property type="match status" value="1"/>
</dbReference>
<dbReference type="SMART" id="SM00420">
    <property type="entry name" value="HTH_DEOR"/>
    <property type="match status" value="1"/>
</dbReference>
<dbReference type="OrthoDB" id="9814815at2"/>
<dbReference type="Gene3D" id="1.10.10.10">
    <property type="entry name" value="Winged helix-like DNA-binding domain superfamily/Winged helix DNA-binding domain"/>
    <property type="match status" value="1"/>
</dbReference>
<dbReference type="Pfam" id="PF08220">
    <property type="entry name" value="HTH_DeoR"/>
    <property type="match status" value="1"/>
</dbReference>
<evidence type="ECO:0000313" key="5">
    <source>
        <dbReference type="EMBL" id="ASK79608.1"/>
    </source>
</evidence>
<keyword evidence="3" id="KW-0804">Transcription</keyword>
<dbReference type="KEGG" id="pmai:CF386_11175"/>
<dbReference type="PROSITE" id="PS51000">
    <property type="entry name" value="HTH_DEOR_2"/>
    <property type="match status" value="1"/>
</dbReference>
<dbReference type="Proteomes" id="UP000242175">
    <property type="component" value="Chromosome small"/>
</dbReference>
<reference evidence="5 6" key="1">
    <citation type="journal article" date="2016" name="Int. J. Syst. Evol. Microbiol.">
        <title>Paraphotobacterium marinum gen. nov., sp. nov., a member of the family Vibrionaceae, isolated from surface seawater.</title>
        <authorList>
            <person name="Huang Z."/>
            <person name="Dong C."/>
            <person name="Shao Z."/>
        </authorList>
    </citation>
    <scope>NUCLEOTIDE SEQUENCE [LARGE SCALE GENOMIC DNA]</scope>
    <source>
        <strain evidence="5 6">NSCS20N07D</strain>
    </source>
</reference>
<dbReference type="Gene3D" id="3.40.50.1360">
    <property type="match status" value="1"/>
</dbReference>
<accession>A0A220VGR8</accession>
<dbReference type="RefSeq" id="WP_089074516.1">
    <property type="nucleotide sequence ID" value="NZ_CBCSAM010000008.1"/>
</dbReference>
<dbReference type="AlphaFoldDB" id="A0A220VGR8"/>